<dbReference type="Gene3D" id="1.10.340.70">
    <property type="match status" value="1"/>
</dbReference>
<sequence length="403" mass="46815">MEALPIRKKVHHHIRPEGSEVPTGTKRAVNALSRVESIPELNTMITTGIVDMETVWEEVEKDEELQKIIEQLRMNPKEESHSRFLRTYKRMSGELHLKGLKTDVKRYVEQCETCQRNKYEATKPAGVLQLIPIPERILEDWTMDFIEGLPKAGGVNVIMVVVDRLSKYAYFITLKHSFSAKQVAAVFIDKIVRRHGLPKSIITDRDKIFLINFWKELFATVGTILKRSTTFDPQTDEKTPNNEVESRLKARDLAINALKENLCVAQNWMKKMADLKRRELKFKVGEEVYLKLRPYRQGSLANKRSEKLTPKYYGPYRIIKEIGEVAYRLELAPKAAIHNIFHISQLQPKLGKQQKVQHQHPMLTKEFELQLWPEMVLGIHWSKELGANEWLIKWKGLPESEAT</sequence>
<dbReference type="Pfam" id="PF17921">
    <property type="entry name" value="Integrase_H2C2"/>
    <property type="match status" value="1"/>
</dbReference>
<dbReference type="InterPro" id="IPR056924">
    <property type="entry name" value="SH3_Tf2-1"/>
</dbReference>
<feature type="domain" description="Integrase catalytic" evidence="2">
    <location>
        <begin position="128"/>
        <end position="240"/>
    </location>
</feature>
<protein>
    <submittedName>
        <fullName evidence="3">Retrotransposable element Tf2</fullName>
    </submittedName>
</protein>
<evidence type="ECO:0000313" key="4">
    <source>
        <dbReference type="Proteomes" id="UP000321393"/>
    </source>
</evidence>
<dbReference type="GO" id="GO:0003676">
    <property type="term" value="F:nucleic acid binding"/>
    <property type="evidence" value="ECO:0007669"/>
    <property type="project" value="InterPro"/>
</dbReference>
<dbReference type="InterPro" id="IPR012337">
    <property type="entry name" value="RNaseH-like_sf"/>
</dbReference>
<dbReference type="InterPro" id="IPR001584">
    <property type="entry name" value="Integrase_cat-core"/>
</dbReference>
<dbReference type="GO" id="GO:0015074">
    <property type="term" value="P:DNA integration"/>
    <property type="evidence" value="ECO:0007669"/>
    <property type="project" value="InterPro"/>
</dbReference>
<dbReference type="InterPro" id="IPR000953">
    <property type="entry name" value="Chromo/chromo_shadow_dom"/>
</dbReference>
<accession>A0A5A7TBB8</accession>
<dbReference type="InterPro" id="IPR041588">
    <property type="entry name" value="Integrase_H2C2"/>
</dbReference>
<dbReference type="PROSITE" id="PS50013">
    <property type="entry name" value="CHROMO_2"/>
    <property type="match status" value="1"/>
</dbReference>
<gene>
    <name evidence="3" type="ORF">E6C27_scaffold2228G00030</name>
</gene>
<dbReference type="EMBL" id="SSTE01017673">
    <property type="protein sequence ID" value="KAA0040208.1"/>
    <property type="molecule type" value="Genomic_DNA"/>
</dbReference>
<dbReference type="InterPro" id="IPR036397">
    <property type="entry name" value="RNaseH_sf"/>
</dbReference>
<evidence type="ECO:0000313" key="3">
    <source>
        <dbReference type="EMBL" id="KAA0040208.1"/>
    </source>
</evidence>
<dbReference type="PANTHER" id="PTHR35046">
    <property type="entry name" value="ZINC KNUCKLE (CCHC-TYPE) FAMILY PROTEIN"/>
    <property type="match status" value="1"/>
</dbReference>
<dbReference type="Proteomes" id="UP000321393">
    <property type="component" value="Unassembled WGS sequence"/>
</dbReference>
<name>A0A5A7TBB8_CUCMM</name>
<dbReference type="PROSITE" id="PS50994">
    <property type="entry name" value="INTEGRASE"/>
    <property type="match status" value="1"/>
</dbReference>
<dbReference type="Pfam" id="PF24626">
    <property type="entry name" value="SH3_Tf2-1"/>
    <property type="match status" value="1"/>
</dbReference>
<dbReference type="Gene3D" id="3.30.420.10">
    <property type="entry name" value="Ribonuclease H-like superfamily/Ribonuclease H"/>
    <property type="match status" value="1"/>
</dbReference>
<dbReference type="AlphaFoldDB" id="A0A5A7TBB8"/>
<comment type="caution">
    <text evidence="3">The sequence shown here is derived from an EMBL/GenBank/DDBJ whole genome shotgun (WGS) entry which is preliminary data.</text>
</comment>
<organism evidence="3 4">
    <name type="scientific">Cucumis melo var. makuwa</name>
    <name type="common">Oriental melon</name>
    <dbReference type="NCBI Taxonomy" id="1194695"/>
    <lineage>
        <taxon>Eukaryota</taxon>
        <taxon>Viridiplantae</taxon>
        <taxon>Streptophyta</taxon>
        <taxon>Embryophyta</taxon>
        <taxon>Tracheophyta</taxon>
        <taxon>Spermatophyta</taxon>
        <taxon>Magnoliopsida</taxon>
        <taxon>eudicotyledons</taxon>
        <taxon>Gunneridae</taxon>
        <taxon>Pentapetalae</taxon>
        <taxon>rosids</taxon>
        <taxon>fabids</taxon>
        <taxon>Cucurbitales</taxon>
        <taxon>Cucurbitaceae</taxon>
        <taxon>Benincaseae</taxon>
        <taxon>Cucumis</taxon>
    </lineage>
</organism>
<dbReference type="SUPFAM" id="SSF53098">
    <property type="entry name" value="Ribonuclease H-like"/>
    <property type="match status" value="1"/>
</dbReference>
<dbReference type="OrthoDB" id="5554229at2759"/>
<dbReference type="SUPFAM" id="SSF54160">
    <property type="entry name" value="Chromo domain-like"/>
    <property type="match status" value="1"/>
</dbReference>
<feature type="domain" description="Chromo" evidence="1">
    <location>
        <begin position="371"/>
        <end position="403"/>
    </location>
</feature>
<proteinExistence type="predicted"/>
<evidence type="ECO:0000259" key="1">
    <source>
        <dbReference type="PROSITE" id="PS50013"/>
    </source>
</evidence>
<dbReference type="InterPro" id="IPR016197">
    <property type="entry name" value="Chromo-like_dom_sf"/>
</dbReference>
<dbReference type="PANTHER" id="PTHR35046:SF26">
    <property type="entry name" value="RNA-DIRECTED DNA POLYMERASE"/>
    <property type="match status" value="1"/>
</dbReference>
<reference evidence="3 4" key="1">
    <citation type="submission" date="2019-08" db="EMBL/GenBank/DDBJ databases">
        <title>Draft genome sequences of two oriental melons (Cucumis melo L. var makuwa).</title>
        <authorList>
            <person name="Kwon S.-Y."/>
        </authorList>
    </citation>
    <scope>NUCLEOTIDE SEQUENCE [LARGE SCALE GENOMIC DNA]</scope>
    <source>
        <strain evidence="4">cv. SW 3</strain>
        <tissue evidence="3">Leaf</tissue>
    </source>
</reference>
<evidence type="ECO:0000259" key="2">
    <source>
        <dbReference type="PROSITE" id="PS50994"/>
    </source>
</evidence>